<dbReference type="InterPro" id="IPR029058">
    <property type="entry name" value="AB_hydrolase_fold"/>
</dbReference>
<keyword evidence="1" id="KW-0378">Hydrolase</keyword>
<dbReference type="InterPro" id="IPR050266">
    <property type="entry name" value="AB_hydrolase_sf"/>
</dbReference>
<feature type="domain" description="AB hydrolase-1" evidence="2">
    <location>
        <begin position="23"/>
        <end position="241"/>
    </location>
</feature>
<organism evidence="3">
    <name type="scientific">uncultured bacterium contig00023(2014)</name>
    <dbReference type="NCBI Taxonomy" id="1465628"/>
    <lineage>
        <taxon>Bacteria</taxon>
        <taxon>environmental samples</taxon>
    </lineage>
</organism>
<protein>
    <recommendedName>
        <fullName evidence="2">AB hydrolase-1 domain-containing protein</fullName>
    </recommendedName>
</protein>
<dbReference type="GO" id="GO:0016787">
    <property type="term" value="F:hydrolase activity"/>
    <property type="evidence" value="ECO:0007669"/>
    <property type="project" value="UniProtKB-KW"/>
</dbReference>
<proteinExistence type="predicted"/>
<dbReference type="InterPro" id="IPR000073">
    <property type="entry name" value="AB_hydrolase_1"/>
</dbReference>
<dbReference type="PANTHER" id="PTHR43798:SF31">
    <property type="entry name" value="AB HYDROLASE SUPERFAMILY PROTEIN YCLE"/>
    <property type="match status" value="1"/>
</dbReference>
<dbReference type="Pfam" id="PF00561">
    <property type="entry name" value="Abhydrolase_1"/>
    <property type="match status" value="1"/>
</dbReference>
<dbReference type="GO" id="GO:0016020">
    <property type="term" value="C:membrane"/>
    <property type="evidence" value="ECO:0007669"/>
    <property type="project" value="TreeGrafter"/>
</dbReference>
<evidence type="ECO:0000259" key="2">
    <source>
        <dbReference type="Pfam" id="PF00561"/>
    </source>
</evidence>
<dbReference type="PANTHER" id="PTHR43798">
    <property type="entry name" value="MONOACYLGLYCEROL LIPASE"/>
    <property type="match status" value="1"/>
</dbReference>
<sequence>MTSKIDINGISTRFLTTGAGQDVVLLHGWGCDHTIWDGVQKHLTERGFRVTSLDFPGFGGSDELQTPWNIEDYTAWTERFFKERGITNPVLIGHSFGGRVSLIYASRNTVSKVVLVDAAGVKPHRSAKYYAKVWSFKALKRLAPFIVGQKKAAELIEQRRRKAASADYNAASPVMRGTLSKVVNEDLRRFMPHIAAPTLLVWGENDTGTPLRDAKIMEKLIPDSGLVTFRGAGHYSFLERPAQFAAILDSFLKS</sequence>
<evidence type="ECO:0000313" key="3">
    <source>
        <dbReference type="EMBL" id="AIA99590.1"/>
    </source>
</evidence>
<accession>A0A060CSK3</accession>
<dbReference type="SUPFAM" id="SSF53474">
    <property type="entry name" value="alpha/beta-Hydrolases"/>
    <property type="match status" value="1"/>
</dbReference>
<dbReference type="Gene3D" id="3.40.50.1820">
    <property type="entry name" value="alpha/beta hydrolase"/>
    <property type="match status" value="1"/>
</dbReference>
<name>A0A060CSK3_9BACT</name>
<dbReference type="AlphaFoldDB" id="A0A060CSK3"/>
<dbReference type="PRINTS" id="PR00111">
    <property type="entry name" value="ABHYDROLASE"/>
</dbReference>
<dbReference type="EMBL" id="KJ095705">
    <property type="protein sequence ID" value="AIA99590.1"/>
    <property type="molecule type" value="Genomic_DNA"/>
</dbReference>
<evidence type="ECO:0000256" key="1">
    <source>
        <dbReference type="ARBA" id="ARBA00022801"/>
    </source>
</evidence>
<reference evidence="3" key="1">
    <citation type="journal article" date="2014" name="Microb. Ecol.">
        <title>Phylogenetic and Functional Analysis of Gut Microbiota of a Fungus-Growing Higher Termite: Bacteroidetes from Higher Termites Are a Rich Source of beta-Glucosidase Genes.</title>
        <authorList>
            <person name="Zhang M."/>
            <person name="Liu N."/>
            <person name="Qian C."/>
            <person name="Wang Q."/>
            <person name="Wang Q."/>
            <person name="Long Y."/>
            <person name="Huang Y."/>
            <person name="Zhou Z."/>
            <person name="Yan X."/>
        </authorList>
    </citation>
    <scope>NUCLEOTIDE SEQUENCE</scope>
</reference>